<evidence type="ECO:0000313" key="6">
    <source>
        <dbReference type="EMBL" id="AZF69926.1"/>
    </source>
</evidence>
<evidence type="ECO:0000313" key="21">
    <source>
        <dbReference type="Proteomes" id="UP000273443"/>
    </source>
</evidence>
<evidence type="ECO:0000313" key="25">
    <source>
        <dbReference type="Proteomes" id="UP000594632"/>
    </source>
</evidence>
<reference evidence="14 15" key="1">
    <citation type="journal article" date="2015" name="Genome Announc.">
        <title>Complete Genome Sequence of Sulfolobus solfataricus Strain 98/2 and Evolved Derivatives.</title>
        <authorList>
            <person name="McCarthy S."/>
            <person name="Gradnigo J."/>
            <person name="Johnson T."/>
            <person name="Payne S."/>
            <person name="Lipzen A."/>
            <person name="Martin J."/>
            <person name="Schackwitz W."/>
            <person name="Moriyama E."/>
            <person name="Blum P."/>
        </authorList>
    </citation>
    <scope>NUCLEOTIDE SEQUENCE [LARGE SCALE GENOMIC DNA]</scope>
    <source>
        <strain evidence="14">98/2 SULC</strain>
        <strain evidence="2">SARC-B</strain>
        <strain evidence="3">SARC-C</strain>
        <strain evidence="4 16">SULA</strain>
        <strain evidence="15">SULB</strain>
    </source>
</reference>
<reference evidence="4" key="5">
    <citation type="submission" date="2018-10" db="EMBL/GenBank/DDBJ databases">
        <authorList>
            <person name="McCarthy S."/>
            <person name="Gradnigo J."/>
            <person name="Johnson T."/>
            <person name="Payne S."/>
            <person name="Lipzen A."/>
            <person name="Schackwitz W."/>
            <person name="Martin J."/>
            <person name="Moriyama E."/>
            <person name="Blum P."/>
        </authorList>
    </citation>
    <scope>NUCLEOTIDE SEQUENCE</scope>
    <source>
        <strain evidence="2">SARC-B</strain>
        <strain evidence="3">SARC-C</strain>
        <strain evidence="4">SULA</strain>
    </source>
</reference>
<name>A0A0E3MEN1_SACSO</name>
<evidence type="ECO:0000313" key="11">
    <source>
        <dbReference type="EMBL" id="AZF82991.1"/>
    </source>
</evidence>
<feature type="domain" description="PDZ" evidence="1">
    <location>
        <begin position="392"/>
        <end position="472"/>
    </location>
</feature>
<gene>
    <name evidence="12" type="ORF">HFC64_08215</name>
    <name evidence="13" type="ORF">SSOP1_2704</name>
    <name evidence="4" type="ORF">SULA_0380</name>
    <name evidence="2" type="ORF">SULB_0382</name>
    <name evidence="3" type="ORF">SULC_0380</name>
    <name evidence="5" type="ORF">SULG_01945</name>
    <name evidence="6" type="ORF">SULH_01945</name>
    <name evidence="7" type="ORF">SULI_01945</name>
    <name evidence="8" type="ORF">SULM_01945</name>
    <name evidence="9" type="ORF">SULN_01945</name>
    <name evidence="10" type="ORF">SULO_01955</name>
    <name evidence="11" type="ORF">SULZ_01955</name>
</gene>
<dbReference type="Pfam" id="PF17820">
    <property type="entry name" value="PDZ_6"/>
    <property type="match status" value="1"/>
</dbReference>
<protein>
    <submittedName>
        <fullName evidence="12">M61 family metallopeptidase</fullName>
    </submittedName>
    <submittedName>
        <fullName evidence="4">M61 family peptidase</fullName>
    </submittedName>
    <submittedName>
        <fullName evidence="13">Peptidase M61</fullName>
    </submittedName>
</protein>
<dbReference type="EMBL" id="CP011057">
    <property type="protein sequence ID" value="AKA78190.1"/>
    <property type="molecule type" value="Genomic_DNA"/>
</dbReference>
<evidence type="ECO:0000313" key="14">
    <source>
        <dbReference type="Proteomes" id="UP000033057"/>
    </source>
</evidence>
<dbReference type="EMBL" id="CP011055">
    <property type="protein sequence ID" value="AKA72798.1"/>
    <property type="molecule type" value="Genomic_DNA"/>
</dbReference>
<reference evidence="12 25" key="6">
    <citation type="journal article" date="2020" name="Nat. Commun.">
        <title>The structures of two archaeal type IV pili illuminate evolutionary relationships.</title>
        <authorList>
            <person name="Wang F."/>
            <person name="Baquero D.P."/>
            <person name="Su Z."/>
            <person name="Beltran L.C."/>
            <person name="Prangishvili D."/>
            <person name="Krupovic M."/>
            <person name="Egelman E.H."/>
        </authorList>
    </citation>
    <scope>NUCLEOTIDE SEQUENCE [LARGE SCALE GENOMIC DNA]</scope>
    <source>
        <strain evidence="12 25">POZ149</strain>
    </source>
</reference>
<dbReference type="Proteomes" id="UP000282269">
    <property type="component" value="Chromosome"/>
</dbReference>
<dbReference type="Gene3D" id="1.10.390.10">
    <property type="entry name" value="Neutral Protease Domain 2"/>
    <property type="match status" value="1"/>
</dbReference>
<dbReference type="Proteomes" id="UP000267993">
    <property type="component" value="Chromosome"/>
</dbReference>
<evidence type="ECO:0000313" key="3">
    <source>
        <dbReference type="EMBL" id="AKA75497.1"/>
    </source>
</evidence>
<dbReference type="Proteomes" id="UP000033085">
    <property type="component" value="Chromosome"/>
</dbReference>
<dbReference type="Pfam" id="PF05299">
    <property type="entry name" value="Peptidase_M61"/>
    <property type="match status" value="1"/>
</dbReference>
<accession>A0A0E3MEN1</accession>
<dbReference type="Proteomes" id="UP000033057">
    <property type="component" value="Chromosome"/>
</dbReference>
<evidence type="ECO:0000313" key="23">
    <source>
        <dbReference type="Proteomes" id="UP000278715"/>
    </source>
</evidence>
<dbReference type="EMBL" id="CP011056">
    <property type="protein sequence ID" value="AKA75497.1"/>
    <property type="molecule type" value="Genomic_DNA"/>
</dbReference>
<dbReference type="Gene3D" id="2.60.40.3650">
    <property type="match status" value="1"/>
</dbReference>
<evidence type="ECO:0000259" key="1">
    <source>
        <dbReference type="PROSITE" id="PS50106"/>
    </source>
</evidence>
<dbReference type="Pfam" id="PF17899">
    <property type="entry name" value="Peptidase_M61_N"/>
    <property type="match status" value="1"/>
</dbReference>
<dbReference type="Gene3D" id="2.30.42.10">
    <property type="match status" value="1"/>
</dbReference>
<dbReference type="Proteomes" id="UP000594632">
    <property type="component" value="Chromosome"/>
</dbReference>
<dbReference type="OrthoDB" id="36892at2157"/>
<dbReference type="EMBL" id="CP033239">
    <property type="protein sequence ID" value="AZF77775.1"/>
    <property type="molecule type" value="Genomic_DNA"/>
</dbReference>
<evidence type="ECO:0000313" key="13">
    <source>
        <dbReference type="EMBL" id="SAI86258.1"/>
    </source>
</evidence>
<dbReference type="RefSeq" id="WP_009991786.1">
    <property type="nucleotide sequence ID" value="NZ_CP011055.2"/>
</dbReference>
<evidence type="ECO:0000313" key="9">
    <source>
        <dbReference type="EMBL" id="AZF77775.1"/>
    </source>
</evidence>
<evidence type="ECO:0000313" key="2">
    <source>
        <dbReference type="EMBL" id="AKA72798.1"/>
    </source>
</evidence>
<dbReference type="EMBL" id="CP033237">
    <property type="protein sequence ID" value="AZF72546.1"/>
    <property type="molecule type" value="Genomic_DNA"/>
</dbReference>
<dbReference type="Proteomes" id="UP000273194">
    <property type="component" value="Chromosome"/>
</dbReference>
<dbReference type="InterPro" id="IPR027268">
    <property type="entry name" value="Peptidase_M4/M1_CTD_sf"/>
</dbReference>
<evidence type="ECO:0000313" key="19">
    <source>
        <dbReference type="Proteomes" id="UP000269431"/>
    </source>
</evidence>
<dbReference type="EMBL" id="CP033240">
    <property type="protein sequence ID" value="AZF80383.1"/>
    <property type="molecule type" value="Genomic_DNA"/>
</dbReference>
<dbReference type="EMBL" id="CP033236">
    <property type="protein sequence ID" value="AZF69926.1"/>
    <property type="molecule type" value="Genomic_DNA"/>
</dbReference>
<evidence type="ECO:0000313" key="12">
    <source>
        <dbReference type="EMBL" id="QPG49792.1"/>
    </source>
</evidence>
<dbReference type="InterPro" id="IPR036034">
    <property type="entry name" value="PDZ_sf"/>
</dbReference>
<evidence type="ECO:0000313" key="10">
    <source>
        <dbReference type="EMBL" id="AZF80383.1"/>
    </source>
</evidence>
<dbReference type="InterPro" id="IPR041489">
    <property type="entry name" value="PDZ_6"/>
</dbReference>
<dbReference type="Proteomes" id="UP000275843">
    <property type="component" value="Chromosome"/>
</dbReference>
<dbReference type="KEGG" id="ssoa:SULA_0380"/>
<proteinExistence type="predicted"/>
<dbReference type="KEGG" id="ssof:SULC_0380"/>
<dbReference type="Proteomes" id="UP000269431">
    <property type="component" value="Chromosome"/>
</dbReference>
<evidence type="ECO:0000313" key="4">
    <source>
        <dbReference type="EMBL" id="AKA78190.1"/>
    </source>
</evidence>
<reference evidence="13" key="2">
    <citation type="submission" date="2016-04" db="EMBL/GenBank/DDBJ databases">
        <authorList>
            <person name="Evans L.H."/>
            <person name="Alamgir A."/>
            <person name="Owens N."/>
            <person name="Weber N.D."/>
            <person name="Virtaneva K."/>
            <person name="Barbian K."/>
            <person name="Babar A."/>
            <person name="Rosenke K."/>
        </authorList>
    </citation>
    <scope>NUCLEOTIDE SEQUENCE</scope>
    <source>
        <strain evidence="13">P1</strain>
    </source>
</reference>
<dbReference type="EMBL" id="CP050869">
    <property type="protein sequence ID" value="QPG49792.1"/>
    <property type="molecule type" value="Genomic_DNA"/>
</dbReference>
<reference evidence="17" key="3">
    <citation type="submission" date="2016-04" db="EMBL/GenBank/DDBJ databases">
        <authorList>
            <person name="Shah S.A."/>
            <person name="Garrett R.A."/>
        </authorList>
    </citation>
    <scope>NUCLEOTIDE SEQUENCE [LARGE SCALE GENOMIC DNA]</scope>
    <source>
        <strain evidence="17">ATCC 35091 / DSM 1616 / JCM 8930 / NBRC 15331 / P1</strain>
    </source>
</reference>
<dbReference type="EMBL" id="CP033238">
    <property type="protein sequence ID" value="AZF75167.1"/>
    <property type="molecule type" value="Genomic_DNA"/>
</dbReference>
<evidence type="ECO:0000313" key="24">
    <source>
        <dbReference type="Proteomes" id="UP000282269"/>
    </source>
</evidence>
<dbReference type="EMBL" id="CP033235">
    <property type="protein sequence ID" value="AZF67306.1"/>
    <property type="molecule type" value="Genomic_DNA"/>
</dbReference>
<dbReference type="InterPro" id="IPR024191">
    <property type="entry name" value="Peptidase_M61"/>
</dbReference>
<dbReference type="InterPro" id="IPR001478">
    <property type="entry name" value="PDZ"/>
</dbReference>
<evidence type="ECO:0000313" key="18">
    <source>
        <dbReference type="Proteomes" id="UP000267993"/>
    </source>
</evidence>
<evidence type="ECO:0000313" key="7">
    <source>
        <dbReference type="EMBL" id="AZF72546.1"/>
    </source>
</evidence>
<dbReference type="SUPFAM" id="SSF50156">
    <property type="entry name" value="PDZ domain-like"/>
    <property type="match status" value="1"/>
</dbReference>
<dbReference type="PROSITE" id="PS50106">
    <property type="entry name" value="PDZ"/>
    <property type="match status" value="1"/>
</dbReference>
<dbReference type="GeneID" id="1454029"/>
<dbReference type="PIRSF" id="PIRSF016493">
    <property type="entry name" value="Glycyl_aminpptds"/>
    <property type="match status" value="1"/>
</dbReference>
<dbReference type="Proteomes" id="UP000076770">
    <property type="component" value="Chromosome i"/>
</dbReference>
<evidence type="ECO:0000313" key="20">
    <source>
        <dbReference type="Proteomes" id="UP000273194"/>
    </source>
</evidence>
<evidence type="ECO:0000313" key="17">
    <source>
        <dbReference type="Proteomes" id="UP000076770"/>
    </source>
</evidence>
<dbReference type="EMBL" id="CP033241">
    <property type="protein sequence ID" value="AZF82991.1"/>
    <property type="molecule type" value="Genomic_DNA"/>
</dbReference>
<sequence>MRFYINPRNKYIEVYGEGREGIIIFPTWVPGSYVIRDTERYVVEIDGIRIGKNRFFVKDKFRYLIQALSKDQREAISTSDYLFINPASVFPFQTIEEEYCVKINVRWPIHTTLKKVGDWFCADNYNEFADSPIQASPKLKLIEIDRNHKISTIDELDKPIVESLGKCTFEIDQNIFSDSSTNEYIFFFRRSDTDFGGIEHERSSSIVISWNYKDLIRLFIHEYFHRYNVKKIRPKDLKINYESETYTELLWVAEGLTEYIAVIVPLRTKVVKVDDTLNYIANTLAWLTFPGIRRMSLAESSYTTWIKYYRRDNNFLNVGISYYQLGLIVGLIMDLEMIDSGNSIYNFFRELYKIREYTYGNVRDIAEGLGVQNIDELVFSRNPPIFNRLSKFFKLSFVDKGFPYCGLMLDNKKVTFVEDDSPADKAGIIPGDEIVGINGISSSNLNLECKDKLELVINREGRLIEFTIIPDGNPGHNLVIKGNGEIFKKWSGGIEYGEGKSNIRII</sequence>
<evidence type="ECO:0000313" key="8">
    <source>
        <dbReference type="EMBL" id="AZF75167.1"/>
    </source>
</evidence>
<dbReference type="PATRIC" id="fig|2287.6.peg.394"/>
<evidence type="ECO:0000313" key="15">
    <source>
        <dbReference type="Proteomes" id="UP000033085"/>
    </source>
</evidence>
<dbReference type="InterPro" id="IPR040756">
    <property type="entry name" value="Peptidase_M61_N"/>
</dbReference>
<evidence type="ECO:0000313" key="16">
    <source>
        <dbReference type="Proteomes" id="UP000033106"/>
    </source>
</evidence>
<dbReference type="Proteomes" id="UP000273443">
    <property type="component" value="Chromosome"/>
</dbReference>
<dbReference type="SMART" id="SM00228">
    <property type="entry name" value="PDZ"/>
    <property type="match status" value="1"/>
</dbReference>
<organism evidence="4 16">
    <name type="scientific">Saccharolobus solfataricus</name>
    <name type="common">Sulfolobus solfataricus</name>
    <dbReference type="NCBI Taxonomy" id="2287"/>
    <lineage>
        <taxon>Archaea</taxon>
        <taxon>Thermoproteota</taxon>
        <taxon>Thermoprotei</taxon>
        <taxon>Sulfolobales</taxon>
        <taxon>Sulfolobaceae</taxon>
        <taxon>Saccharolobus</taxon>
    </lineage>
</organism>
<dbReference type="KEGG" id="ssol:SULB_0382"/>
<dbReference type="Proteomes" id="UP000278715">
    <property type="component" value="Chromosome"/>
</dbReference>
<reference evidence="18 19" key="4">
    <citation type="journal article" date="2018" name="Proc. Natl. Acad. Sci. U.S.A.">
        <title>Nonmutational mechanism of inheritance in the Archaeon Sulfolobus solfataricus.</title>
        <authorList>
            <person name="Payne S."/>
            <person name="McCarthy S."/>
            <person name="Johnson T."/>
            <person name="North E."/>
            <person name="Blum P."/>
        </authorList>
    </citation>
    <scope>NUCLEOTIDE SEQUENCE [LARGE SCALE GENOMIC DNA]</scope>
    <source>
        <strain evidence="6 18">SARC-H</strain>
        <strain evidence="7 22">SARC-I</strain>
        <strain evidence="9 23">SARC-N</strain>
        <strain evidence="10 24">SARC-O</strain>
        <strain evidence="11 19">SUL120</strain>
        <strain evidence="5 20">SULG</strain>
        <strain evidence="8 21">SULM</strain>
    </source>
</reference>
<evidence type="ECO:0000313" key="22">
    <source>
        <dbReference type="Proteomes" id="UP000275843"/>
    </source>
</evidence>
<dbReference type="OMA" id="WRPGRYE"/>
<dbReference type="AlphaFoldDB" id="A0A0E3MEN1"/>
<dbReference type="InterPro" id="IPR007963">
    <property type="entry name" value="Peptidase_M61_catalytic"/>
</dbReference>
<dbReference type="Proteomes" id="UP000033106">
    <property type="component" value="Chromosome"/>
</dbReference>
<dbReference type="GeneID" id="44128306"/>
<dbReference type="EMBL" id="LT549890">
    <property type="protein sequence ID" value="SAI86258.1"/>
    <property type="molecule type" value="Genomic_DNA"/>
</dbReference>
<evidence type="ECO:0000313" key="5">
    <source>
        <dbReference type="EMBL" id="AZF67306.1"/>
    </source>
</evidence>